<comment type="function">
    <text evidence="9 10">Fluoride-specific ion channel. Important for reducing fluoride concentration in the cell, thus reducing its toxicity.</text>
</comment>
<dbReference type="PANTHER" id="PTHR28259">
    <property type="entry name" value="FLUORIDE EXPORT PROTEIN 1-RELATED"/>
    <property type="match status" value="1"/>
</dbReference>
<evidence type="ECO:0000256" key="8">
    <source>
        <dbReference type="ARBA" id="ARBA00035585"/>
    </source>
</evidence>
<feature type="binding site" evidence="10">
    <location>
        <position position="78"/>
    </location>
    <ligand>
        <name>Na(+)</name>
        <dbReference type="ChEBI" id="CHEBI:29101"/>
        <note>structural</note>
    </ligand>
</feature>
<evidence type="ECO:0000256" key="4">
    <source>
        <dbReference type="ARBA" id="ARBA00022989"/>
    </source>
</evidence>
<sequence>MQNYILLGLAGAIGSLSRFFLGTTVHFQFPYLFPLGTLLVNLIGCFLLGWMTTFLFQFNKLHPSTKAALGTGLIGSFTTFSTFSVETIELIRHSEWLTAFLYMILSMTGGLFMSWAGFKTGSYQWNRQHSVLEDDV</sequence>
<accession>A0ABU9K5Q8</accession>
<dbReference type="HAMAP" id="MF_00454">
    <property type="entry name" value="FluC"/>
    <property type="match status" value="1"/>
</dbReference>
<dbReference type="PANTHER" id="PTHR28259:SF1">
    <property type="entry name" value="FLUORIDE EXPORT PROTEIN 1-RELATED"/>
    <property type="match status" value="1"/>
</dbReference>
<keyword evidence="12" id="KW-1185">Reference proteome</keyword>
<dbReference type="EMBL" id="JBBYAF010000005">
    <property type="protein sequence ID" value="MEL3971397.1"/>
    <property type="molecule type" value="Genomic_DNA"/>
</dbReference>
<protein>
    <recommendedName>
        <fullName evidence="10">Fluoride-specific ion channel FluC</fullName>
    </recommendedName>
</protein>
<keyword evidence="10" id="KW-0406">Ion transport</keyword>
<keyword evidence="2 10" id="KW-1003">Cell membrane</keyword>
<dbReference type="InterPro" id="IPR003691">
    <property type="entry name" value="FluC"/>
</dbReference>
<keyword evidence="6 10" id="KW-0407">Ion channel</keyword>
<proteinExistence type="inferred from homology"/>
<evidence type="ECO:0000256" key="9">
    <source>
        <dbReference type="ARBA" id="ARBA00049940"/>
    </source>
</evidence>
<gene>
    <name evidence="10 11" type="primary">crcB</name>
    <name evidence="10" type="synonym">fluC</name>
    <name evidence="11" type="ORF">AAEO50_03815</name>
</gene>
<evidence type="ECO:0000256" key="10">
    <source>
        <dbReference type="HAMAP-Rule" id="MF_00454"/>
    </source>
</evidence>
<feature type="transmembrane region" description="Helical" evidence="10">
    <location>
        <begin position="31"/>
        <end position="55"/>
    </location>
</feature>
<keyword evidence="3 10" id="KW-0812">Transmembrane</keyword>
<name>A0ABU9K5Q8_9BACI</name>
<reference evidence="11 12" key="1">
    <citation type="submission" date="2024-04" db="EMBL/GenBank/DDBJ databases">
        <title>Bacillus oryzaecorticis sp. nov., a moderately halophilic bacterium isolated from rice husks.</title>
        <authorList>
            <person name="Zhu H.-S."/>
        </authorList>
    </citation>
    <scope>NUCLEOTIDE SEQUENCE [LARGE SCALE GENOMIC DNA]</scope>
    <source>
        <strain evidence="11 12">ZC255</strain>
    </source>
</reference>
<evidence type="ECO:0000256" key="7">
    <source>
        <dbReference type="ARBA" id="ARBA00035120"/>
    </source>
</evidence>
<organism evidence="11 12">
    <name type="scientific">Rossellomorea oryzaecorticis</name>
    <dbReference type="NCBI Taxonomy" id="1396505"/>
    <lineage>
        <taxon>Bacteria</taxon>
        <taxon>Bacillati</taxon>
        <taxon>Bacillota</taxon>
        <taxon>Bacilli</taxon>
        <taxon>Bacillales</taxon>
        <taxon>Bacillaceae</taxon>
        <taxon>Rossellomorea</taxon>
    </lineage>
</organism>
<dbReference type="Pfam" id="PF02537">
    <property type="entry name" value="CRCB"/>
    <property type="match status" value="1"/>
</dbReference>
<comment type="subcellular location">
    <subcellularLocation>
        <location evidence="1 10">Cell membrane</location>
        <topology evidence="1 10">Multi-pass membrane protein</topology>
    </subcellularLocation>
</comment>
<keyword evidence="5 10" id="KW-0472">Membrane</keyword>
<keyword evidence="10" id="KW-0479">Metal-binding</keyword>
<comment type="activity regulation">
    <text evidence="10">Na(+) is not transported, but it plays an essential structural role and its presence is essential for fluoride channel function.</text>
</comment>
<comment type="catalytic activity">
    <reaction evidence="8">
        <text>fluoride(in) = fluoride(out)</text>
        <dbReference type="Rhea" id="RHEA:76159"/>
        <dbReference type="ChEBI" id="CHEBI:17051"/>
    </reaction>
    <physiologicalReaction direction="left-to-right" evidence="8">
        <dbReference type="Rhea" id="RHEA:76160"/>
    </physiologicalReaction>
</comment>
<comment type="similarity">
    <text evidence="7 10">Belongs to the fluoride channel Fluc/FEX (TC 1.A.43) family.</text>
</comment>
<evidence type="ECO:0000256" key="5">
    <source>
        <dbReference type="ARBA" id="ARBA00023136"/>
    </source>
</evidence>
<evidence type="ECO:0000256" key="3">
    <source>
        <dbReference type="ARBA" id="ARBA00022692"/>
    </source>
</evidence>
<keyword evidence="10" id="KW-0813">Transport</keyword>
<evidence type="ECO:0000256" key="2">
    <source>
        <dbReference type="ARBA" id="ARBA00022475"/>
    </source>
</evidence>
<comment type="caution">
    <text evidence="11">The sequence shown here is derived from an EMBL/GenBank/DDBJ whole genome shotgun (WGS) entry which is preliminary data.</text>
</comment>
<feature type="binding site" evidence="10">
    <location>
        <position position="75"/>
    </location>
    <ligand>
        <name>Na(+)</name>
        <dbReference type="ChEBI" id="CHEBI:29101"/>
        <note>structural</note>
    </ligand>
</feature>
<keyword evidence="10" id="KW-0915">Sodium</keyword>
<evidence type="ECO:0000313" key="11">
    <source>
        <dbReference type="EMBL" id="MEL3971397.1"/>
    </source>
</evidence>
<dbReference type="NCBIfam" id="TIGR00494">
    <property type="entry name" value="crcB"/>
    <property type="match status" value="1"/>
</dbReference>
<dbReference type="Proteomes" id="UP001389717">
    <property type="component" value="Unassembled WGS sequence"/>
</dbReference>
<evidence type="ECO:0000256" key="6">
    <source>
        <dbReference type="ARBA" id="ARBA00023303"/>
    </source>
</evidence>
<feature type="transmembrane region" description="Helical" evidence="10">
    <location>
        <begin position="67"/>
        <end position="85"/>
    </location>
</feature>
<dbReference type="RefSeq" id="WP_341980613.1">
    <property type="nucleotide sequence ID" value="NZ_JBBYAF010000005.1"/>
</dbReference>
<keyword evidence="4 10" id="KW-1133">Transmembrane helix</keyword>
<feature type="transmembrane region" description="Helical" evidence="10">
    <location>
        <begin position="97"/>
        <end position="118"/>
    </location>
</feature>
<evidence type="ECO:0000256" key="1">
    <source>
        <dbReference type="ARBA" id="ARBA00004651"/>
    </source>
</evidence>
<evidence type="ECO:0000313" key="12">
    <source>
        <dbReference type="Proteomes" id="UP001389717"/>
    </source>
</evidence>